<sequence length="396" mass="43848">MSSDSEKSSRDTTEKIAVDTPPQQFEKVNLEKAEPPPLVDEATEKRLLRKLDWRIIPMLCWVYLMNFMDRVNIGNARLYGLEENLGLTGNQYQISVGILFVTYCLFETLSNLIIKRLQPARYLGGLLFTWGMVATFSAWVENFAGLVACCLLLGAFEAGLFPGVIHYLSLCNAWFYGTSVIAGALGGLVAYGIGELDYTRGWRGWRWTILINGVPTILTAFVVPFVLPNNPEFASFLTPEDRQILVRLREQEVGQTKSAQYLRKEDVIAGAKDWKTYAFAVGQFTGLTMLYSFSVFLPTIINEIGGGWSLQGVQALTVPVYVSGAAVYVQRGLFVVGGFLISMVGYIMLIINQGVGVNFAGCFIVAFGLWTSTGLAFSWIALNNPRYGKRAFASGM</sequence>
<dbReference type="EMBL" id="ML976658">
    <property type="protein sequence ID" value="KAF1979167.1"/>
    <property type="molecule type" value="Genomic_DNA"/>
</dbReference>
<keyword evidence="9" id="KW-1185">Reference proteome</keyword>
<evidence type="ECO:0000256" key="6">
    <source>
        <dbReference type="SAM" id="MobiDB-lite"/>
    </source>
</evidence>
<feature type="transmembrane region" description="Helical" evidence="7">
    <location>
        <begin position="55"/>
        <end position="73"/>
    </location>
</feature>
<accession>A0A6A5W1A2</accession>
<evidence type="ECO:0000256" key="2">
    <source>
        <dbReference type="ARBA" id="ARBA00022448"/>
    </source>
</evidence>
<dbReference type="FunFam" id="1.20.1250.20:FF:000057">
    <property type="entry name" value="MFS general substrate transporter"/>
    <property type="match status" value="1"/>
</dbReference>
<protein>
    <submittedName>
        <fullName evidence="8">MFS general substrate transporter</fullName>
    </submittedName>
</protein>
<keyword evidence="2" id="KW-0813">Transport</keyword>
<proteinExistence type="predicted"/>
<dbReference type="PANTHER" id="PTHR43791">
    <property type="entry name" value="PERMEASE-RELATED"/>
    <property type="match status" value="1"/>
</dbReference>
<dbReference type="InterPro" id="IPR011701">
    <property type="entry name" value="MFS"/>
</dbReference>
<evidence type="ECO:0000256" key="5">
    <source>
        <dbReference type="ARBA" id="ARBA00023136"/>
    </source>
</evidence>
<feature type="compositionally biased region" description="Basic and acidic residues" evidence="6">
    <location>
        <begin position="1"/>
        <end position="17"/>
    </location>
</feature>
<gene>
    <name evidence="8" type="ORF">BU23DRAFT_563394</name>
</gene>
<keyword evidence="4 7" id="KW-1133">Transmembrane helix</keyword>
<dbReference type="Gene3D" id="1.20.1250.20">
    <property type="entry name" value="MFS general substrate transporter like domains"/>
    <property type="match status" value="1"/>
</dbReference>
<feature type="transmembrane region" description="Helical" evidence="7">
    <location>
        <begin position="205"/>
        <end position="227"/>
    </location>
</feature>
<feature type="region of interest" description="Disordered" evidence="6">
    <location>
        <begin position="1"/>
        <end position="27"/>
    </location>
</feature>
<evidence type="ECO:0000256" key="1">
    <source>
        <dbReference type="ARBA" id="ARBA00004141"/>
    </source>
</evidence>
<evidence type="ECO:0000256" key="7">
    <source>
        <dbReference type="SAM" id="Phobius"/>
    </source>
</evidence>
<feature type="transmembrane region" description="Helical" evidence="7">
    <location>
        <begin position="121"/>
        <end position="139"/>
    </location>
</feature>
<dbReference type="GO" id="GO:0016020">
    <property type="term" value="C:membrane"/>
    <property type="evidence" value="ECO:0007669"/>
    <property type="project" value="UniProtKB-SubCell"/>
</dbReference>
<evidence type="ECO:0000256" key="4">
    <source>
        <dbReference type="ARBA" id="ARBA00022989"/>
    </source>
</evidence>
<evidence type="ECO:0000313" key="8">
    <source>
        <dbReference type="EMBL" id="KAF1979167.1"/>
    </source>
</evidence>
<dbReference type="GO" id="GO:0022857">
    <property type="term" value="F:transmembrane transporter activity"/>
    <property type="evidence" value="ECO:0007669"/>
    <property type="project" value="InterPro"/>
</dbReference>
<evidence type="ECO:0000256" key="3">
    <source>
        <dbReference type="ARBA" id="ARBA00022692"/>
    </source>
</evidence>
<dbReference type="SUPFAM" id="SSF103473">
    <property type="entry name" value="MFS general substrate transporter"/>
    <property type="match status" value="1"/>
</dbReference>
<organism evidence="8 9">
    <name type="scientific">Bimuria novae-zelandiae CBS 107.79</name>
    <dbReference type="NCBI Taxonomy" id="1447943"/>
    <lineage>
        <taxon>Eukaryota</taxon>
        <taxon>Fungi</taxon>
        <taxon>Dikarya</taxon>
        <taxon>Ascomycota</taxon>
        <taxon>Pezizomycotina</taxon>
        <taxon>Dothideomycetes</taxon>
        <taxon>Pleosporomycetidae</taxon>
        <taxon>Pleosporales</taxon>
        <taxon>Massarineae</taxon>
        <taxon>Didymosphaeriaceae</taxon>
        <taxon>Bimuria</taxon>
    </lineage>
</organism>
<evidence type="ECO:0000313" key="9">
    <source>
        <dbReference type="Proteomes" id="UP000800036"/>
    </source>
</evidence>
<feature type="transmembrane region" description="Helical" evidence="7">
    <location>
        <begin position="333"/>
        <end position="351"/>
    </location>
</feature>
<comment type="subcellular location">
    <subcellularLocation>
        <location evidence="1">Membrane</location>
        <topology evidence="1">Multi-pass membrane protein</topology>
    </subcellularLocation>
</comment>
<dbReference type="Proteomes" id="UP000800036">
    <property type="component" value="Unassembled WGS sequence"/>
</dbReference>
<reference evidence="8" key="1">
    <citation type="journal article" date="2020" name="Stud. Mycol.">
        <title>101 Dothideomycetes genomes: a test case for predicting lifestyles and emergence of pathogens.</title>
        <authorList>
            <person name="Haridas S."/>
            <person name="Albert R."/>
            <person name="Binder M."/>
            <person name="Bloem J."/>
            <person name="Labutti K."/>
            <person name="Salamov A."/>
            <person name="Andreopoulos B."/>
            <person name="Baker S."/>
            <person name="Barry K."/>
            <person name="Bills G."/>
            <person name="Bluhm B."/>
            <person name="Cannon C."/>
            <person name="Castanera R."/>
            <person name="Culley D."/>
            <person name="Daum C."/>
            <person name="Ezra D."/>
            <person name="Gonzalez J."/>
            <person name="Henrissat B."/>
            <person name="Kuo A."/>
            <person name="Liang C."/>
            <person name="Lipzen A."/>
            <person name="Lutzoni F."/>
            <person name="Magnuson J."/>
            <person name="Mondo S."/>
            <person name="Nolan M."/>
            <person name="Ohm R."/>
            <person name="Pangilinan J."/>
            <person name="Park H.-J."/>
            <person name="Ramirez L."/>
            <person name="Alfaro M."/>
            <person name="Sun H."/>
            <person name="Tritt A."/>
            <person name="Yoshinaga Y."/>
            <person name="Zwiers L.-H."/>
            <person name="Turgeon B."/>
            <person name="Goodwin S."/>
            <person name="Spatafora J."/>
            <person name="Crous P."/>
            <person name="Grigoriev I."/>
        </authorList>
    </citation>
    <scope>NUCLEOTIDE SEQUENCE</scope>
    <source>
        <strain evidence="8">CBS 107.79</strain>
    </source>
</reference>
<keyword evidence="3 7" id="KW-0812">Transmembrane</keyword>
<feature type="transmembrane region" description="Helical" evidence="7">
    <location>
        <begin position="174"/>
        <end position="193"/>
    </location>
</feature>
<feature type="transmembrane region" description="Helical" evidence="7">
    <location>
        <begin position="93"/>
        <end position="114"/>
    </location>
</feature>
<feature type="transmembrane region" description="Helical" evidence="7">
    <location>
        <begin position="145"/>
        <end position="167"/>
    </location>
</feature>
<dbReference type="AlphaFoldDB" id="A0A6A5W1A2"/>
<dbReference type="Pfam" id="PF07690">
    <property type="entry name" value="MFS_1"/>
    <property type="match status" value="1"/>
</dbReference>
<feature type="transmembrane region" description="Helical" evidence="7">
    <location>
        <begin position="357"/>
        <end position="382"/>
    </location>
</feature>
<dbReference type="InterPro" id="IPR036259">
    <property type="entry name" value="MFS_trans_sf"/>
</dbReference>
<dbReference type="PANTHER" id="PTHR43791:SF91">
    <property type="entry name" value="MAJOR FACILITATOR SUPERFAMILY (MFS) PROFILE DOMAIN-CONTAINING PROTEIN-RELATED"/>
    <property type="match status" value="1"/>
</dbReference>
<dbReference type="OrthoDB" id="2962993at2759"/>
<keyword evidence="5 7" id="KW-0472">Membrane</keyword>
<name>A0A6A5W1A2_9PLEO</name>